<accession>A0ACC3Z6X9</accession>
<evidence type="ECO:0000313" key="1">
    <source>
        <dbReference type="EMBL" id="KAL0939848.1"/>
    </source>
</evidence>
<comment type="caution">
    <text evidence="1">The sequence shown here is derived from an EMBL/GenBank/DDBJ whole genome shotgun (WGS) entry which is preliminary data.</text>
</comment>
<name>A0ACC3Z6X9_COLTU</name>
<sequence>MEDIAALTAEEVLHARETFYIGGQYLTDEDGNHSMHGQMYVEHLQPRPGQKTKPFPVLFIHGGTRTGQDWITKPDGDPGWASYFLSQGYEVYVVDLPFRGRSPWLPGAEKVVAYPAEQIQKMFTGCSKYRLWPQAELHTQWPGNGVMGDTIFDRFYASGVQMIADPTVQEAASQAACTALVDAIDRPIIAVGHSAGGPILWYAWALPGPRVPRVPAKWVG</sequence>
<dbReference type="EMBL" id="VUJX02000003">
    <property type="protein sequence ID" value="KAL0939848.1"/>
    <property type="molecule type" value="Genomic_DNA"/>
</dbReference>
<protein>
    <submittedName>
        <fullName evidence="1">Uncharacterized protein</fullName>
    </submittedName>
</protein>
<gene>
    <name evidence="1" type="ORF">CTRU02_206458</name>
</gene>
<keyword evidence="2" id="KW-1185">Reference proteome</keyword>
<organism evidence="1 2">
    <name type="scientific">Colletotrichum truncatum</name>
    <name type="common">Anthracnose fungus</name>
    <name type="synonym">Colletotrichum capsici</name>
    <dbReference type="NCBI Taxonomy" id="5467"/>
    <lineage>
        <taxon>Eukaryota</taxon>
        <taxon>Fungi</taxon>
        <taxon>Dikarya</taxon>
        <taxon>Ascomycota</taxon>
        <taxon>Pezizomycotina</taxon>
        <taxon>Sordariomycetes</taxon>
        <taxon>Hypocreomycetidae</taxon>
        <taxon>Glomerellales</taxon>
        <taxon>Glomerellaceae</taxon>
        <taxon>Colletotrichum</taxon>
        <taxon>Colletotrichum truncatum species complex</taxon>
    </lineage>
</organism>
<evidence type="ECO:0000313" key="2">
    <source>
        <dbReference type="Proteomes" id="UP000805649"/>
    </source>
</evidence>
<proteinExistence type="predicted"/>
<reference evidence="1 2" key="1">
    <citation type="journal article" date="2020" name="Phytopathology">
        <title>Genome Sequence Resources of Colletotrichum truncatum, C. plurivorum, C. musicola, and C. sojae: Four Species Pathogenic to Soybean (Glycine max).</title>
        <authorList>
            <person name="Rogerio F."/>
            <person name="Boufleur T.R."/>
            <person name="Ciampi-Guillardi M."/>
            <person name="Sukno S.A."/>
            <person name="Thon M.R."/>
            <person name="Massola Junior N.S."/>
            <person name="Baroncelli R."/>
        </authorList>
    </citation>
    <scope>NUCLEOTIDE SEQUENCE [LARGE SCALE GENOMIC DNA]</scope>
    <source>
        <strain evidence="1 2">CMES1059</strain>
    </source>
</reference>
<dbReference type="Proteomes" id="UP000805649">
    <property type="component" value="Unassembled WGS sequence"/>
</dbReference>